<name>A0A1A8XBD3_PLAOA</name>
<reference evidence="2" key="1">
    <citation type="submission" date="2016-05" db="EMBL/GenBank/DDBJ databases">
        <authorList>
            <person name="Naeem Raeece"/>
        </authorList>
    </citation>
    <scope>NUCLEOTIDE SEQUENCE [LARGE SCALE GENOMIC DNA]</scope>
</reference>
<accession>A0A1A8XBD3</accession>
<protein>
    <submittedName>
        <fullName evidence="1">Uncharacterized protein</fullName>
    </submittedName>
</protein>
<proteinExistence type="predicted"/>
<organism evidence="1 2">
    <name type="scientific">Plasmodium ovale curtisi</name>
    <dbReference type="NCBI Taxonomy" id="864141"/>
    <lineage>
        <taxon>Eukaryota</taxon>
        <taxon>Sar</taxon>
        <taxon>Alveolata</taxon>
        <taxon>Apicomplexa</taxon>
        <taxon>Aconoidasida</taxon>
        <taxon>Haemosporida</taxon>
        <taxon>Plasmodiidae</taxon>
        <taxon>Plasmodium</taxon>
        <taxon>Plasmodium (Plasmodium)</taxon>
    </lineage>
</organism>
<sequence>MMNRNPTF</sequence>
<gene>
    <name evidence="1" type="ORF">POVCU1_071460</name>
</gene>
<dbReference type="Proteomes" id="UP000078546">
    <property type="component" value="Unassembled WGS sequence"/>
</dbReference>
<evidence type="ECO:0000313" key="2">
    <source>
        <dbReference type="Proteomes" id="UP000078546"/>
    </source>
</evidence>
<evidence type="ECO:0000313" key="1">
    <source>
        <dbReference type="EMBL" id="SBT01970.1"/>
    </source>
</evidence>
<dbReference type="EMBL" id="FLQV01002942">
    <property type="protein sequence ID" value="SBT01970.1"/>
    <property type="molecule type" value="Genomic_DNA"/>
</dbReference>
<feature type="non-terminal residue" evidence="1">
    <location>
        <position position="8"/>
    </location>
</feature>